<protein>
    <submittedName>
        <fullName evidence="1">Uncharacterized protein</fullName>
    </submittedName>
</protein>
<evidence type="ECO:0000313" key="1">
    <source>
        <dbReference type="EMBL" id="APD20385.1"/>
    </source>
</evidence>
<evidence type="ECO:0000313" key="2">
    <source>
        <dbReference type="Proteomes" id="UP000224041"/>
    </source>
</evidence>
<dbReference type="EMBL" id="KY000080">
    <property type="protein sequence ID" value="APD20385.1"/>
    <property type="molecule type" value="Genomic_DNA"/>
</dbReference>
<keyword evidence="2" id="KW-1185">Reference proteome</keyword>
<proteinExistence type="predicted"/>
<accession>A0A1J0MH69</accession>
<organism evidence="1 2">
    <name type="scientific">Klebsiella phage KPV15</name>
    <dbReference type="NCBI Taxonomy" id="1913572"/>
    <lineage>
        <taxon>Viruses</taxon>
        <taxon>Duplodnaviria</taxon>
        <taxon>Heunggongvirae</taxon>
        <taxon>Uroviricota</taxon>
        <taxon>Caudoviricetes</taxon>
        <taxon>Pantevenvirales</taxon>
        <taxon>Straboviridae</taxon>
        <taxon>Tevenvirinae</taxon>
        <taxon>Jiaodavirus</taxon>
        <taxon>Jiaodavirus kppv15</taxon>
    </lineage>
</organism>
<sequence>MKYIILTLIALVISIGVLVSLADSTESSNEVQKSSIGIGVNGQVGVKISDNLCVNPSTGAAEVCFLKMY</sequence>
<dbReference type="RefSeq" id="YP_010089310.1">
    <property type="nucleotide sequence ID" value="NC_055715.1"/>
</dbReference>
<dbReference type="GeneID" id="65106778"/>
<name>A0A1J0MH69_9CAUD</name>
<dbReference type="Proteomes" id="UP000224041">
    <property type="component" value="Segment"/>
</dbReference>
<dbReference type="KEGG" id="vg:65106778"/>
<reference evidence="1 2" key="1">
    <citation type="submission" date="2016-10" db="EMBL/GenBank/DDBJ databases">
        <title>Antibacterial composition for prophylaxis and treatment of hospital infections (variants), strains of bacteriophages, used for obtaining thereof.</title>
        <authorList>
            <person name="Aleshkin A.V."/>
            <person name="Volozhantsev N.V."/>
            <person name="Verevkin V.V."/>
            <person name="Krasilnikova V.M."/>
            <person name="Myakinina V.P."/>
            <person name="Popova A.V."/>
            <person name="Svetoch E.A."/>
        </authorList>
    </citation>
    <scope>NUCLEOTIDE SEQUENCE [LARGE SCALE GENOMIC DNA]</scope>
    <source>
        <strain evidence="1 2">KPV15</strain>
    </source>
</reference>